<dbReference type="InterPro" id="IPR017930">
    <property type="entry name" value="Myb_dom"/>
</dbReference>
<sequence>MTEDMKEMNEEERRVDGDVCSQKWTSFDLNEDAVSEEDEDENVGKESEVSVEEDEIEKRSEGSCSNNNGGNNNNNNNDRRRVRQYVRSKLPRLRWTPDLHLSFVHAVERLGGQDIATPKLVLQLMNVKGLSIAHVKSHLQMYRSKKLDETGQVLIKTNRSVKGREEFRSILLQQAAAVGSGPRQHFRMENGGIVLAVESLENNITPTPLYRRPLDFKPSFPRHHLPLNSLMSNGGGEENGFPKPAFNNEGLMRMGPMRPGRVLGEKRWHPFHTICNRSEVNCKDAYRPNEDNLGNNNIVGQFLSNKLDFLSKVDVYKSEFDASLLMKMNQDKVMKDMEWLPDLQLRLSRNIGIGDEKKSDSGNSDDGETAISRGAITFSDCDLKPWV</sequence>
<protein>
    <submittedName>
        <fullName evidence="7">Transcription initiation factor TFIID subunit 11</fullName>
    </submittedName>
</protein>
<dbReference type="PANTHER" id="PTHR31314:SF128">
    <property type="entry name" value="OS11G0106100 PROTEIN"/>
    <property type="match status" value="1"/>
</dbReference>
<dbReference type="GO" id="GO:0003700">
    <property type="term" value="F:DNA-binding transcription factor activity"/>
    <property type="evidence" value="ECO:0007669"/>
    <property type="project" value="InterPro"/>
</dbReference>
<proteinExistence type="predicted"/>
<dbReference type="InterPro" id="IPR046955">
    <property type="entry name" value="PHR1-like"/>
</dbReference>
<dbReference type="GO" id="GO:0003743">
    <property type="term" value="F:translation initiation factor activity"/>
    <property type="evidence" value="ECO:0007669"/>
    <property type="project" value="UniProtKB-KW"/>
</dbReference>
<dbReference type="PROSITE" id="PS51294">
    <property type="entry name" value="HTH_MYB"/>
    <property type="match status" value="1"/>
</dbReference>
<accession>A0A6A3ABI5</accession>
<dbReference type="FunFam" id="1.10.10.60:FF:000002">
    <property type="entry name" value="Myb family transcription factor"/>
    <property type="match status" value="1"/>
</dbReference>
<comment type="subcellular location">
    <subcellularLocation>
        <location evidence="1">Nucleus</location>
    </subcellularLocation>
</comment>
<dbReference type="AlphaFoldDB" id="A0A6A3ABI5"/>
<evidence type="ECO:0000256" key="2">
    <source>
        <dbReference type="ARBA" id="ARBA00023015"/>
    </source>
</evidence>
<dbReference type="InterPro" id="IPR006447">
    <property type="entry name" value="Myb_dom_plants"/>
</dbReference>
<evidence type="ECO:0000313" key="8">
    <source>
        <dbReference type="Proteomes" id="UP000436088"/>
    </source>
</evidence>
<keyword evidence="8" id="KW-1185">Reference proteome</keyword>
<dbReference type="NCBIfam" id="TIGR01557">
    <property type="entry name" value="myb_SHAQKYF"/>
    <property type="match status" value="1"/>
</dbReference>
<evidence type="ECO:0000256" key="1">
    <source>
        <dbReference type="ARBA" id="ARBA00004123"/>
    </source>
</evidence>
<dbReference type="InterPro" id="IPR001005">
    <property type="entry name" value="SANT/Myb"/>
</dbReference>
<gene>
    <name evidence="7" type="ORF">F3Y22_tig00110556pilonHSYRG00275</name>
</gene>
<dbReference type="SUPFAM" id="SSF46689">
    <property type="entry name" value="Homeodomain-like"/>
    <property type="match status" value="1"/>
</dbReference>
<keyword evidence="4" id="KW-0539">Nucleus</keyword>
<dbReference type="Pfam" id="PF00249">
    <property type="entry name" value="Myb_DNA-binding"/>
    <property type="match status" value="1"/>
</dbReference>
<keyword evidence="3" id="KW-0804">Transcription</keyword>
<name>A0A6A3ABI5_HIBSY</name>
<dbReference type="GO" id="GO:0003677">
    <property type="term" value="F:DNA binding"/>
    <property type="evidence" value="ECO:0007669"/>
    <property type="project" value="InterPro"/>
</dbReference>
<comment type="caution">
    <text evidence="7">The sequence shown here is derived from an EMBL/GenBank/DDBJ whole genome shotgun (WGS) entry which is preliminary data.</text>
</comment>
<evidence type="ECO:0000259" key="6">
    <source>
        <dbReference type="PROSITE" id="PS51294"/>
    </source>
</evidence>
<dbReference type="Proteomes" id="UP000436088">
    <property type="component" value="Unassembled WGS sequence"/>
</dbReference>
<dbReference type="GO" id="GO:0005634">
    <property type="term" value="C:nucleus"/>
    <property type="evidence" value="ECO:0007669"/>
    <property type="project" value="UniProtKB-SubCell"/>
</dbReference>
<dbReference type="PANTHER" id="PTHR31314">
    <property type="entry name" value="MYB FAMILY TRANSCRIPTION FACTOR PHL7-LIKE"/>
    <property type="match status" value="1"/>
</dbReference>
<evidence type="ECO:0000256" key="5">
    <source>
        <dbReference type="SAM" id="MobiDB-lite"/>
    </source>
</evidence>
<dbReference type="EMBL" id="VEPZ02001028">
    <property type="protein sequence ID" value="KAE8700545.1"/>
    <property type="molecule type" value="Genomic_DNA"/>
</dbReference>
<feature type="compositionally biased region" description="Acidic residues" evidence="5">
    <location>
        <begin position="29"/>
        <end position="41"/>
    </location>
</feature>
<evidence type="ECO:0000313" key="7">
    <source>
        <dbReference type="EMBL" id="KAE8700545.1"/>
    </source>
</evidence>
<keyword evidence="2" id="KW-0805">Transcription regulation</keyword>
<feature type="domain" description="HTH myb-type" evidence="6">
    <location>
        <begin position="87"/>
        <end position="147"/>
    </location>
</feature>
<reference evidence="7" key="1">
    <citation type="submission" date="2019-09" db="EMBL/GenBank/DDBJ databases">
        <title>Draft genome information of white flower Hibiscus syriacus.</title>
        <authorList>
            <person name="Kim Y.-M."/>
        </authorList>
    </citation>
    <scope>NUCLEOTIDE SEQUENCE [LARGE SCALE GENOMIC DNA]</scope>
    <source>
        <strain evidence="7">YM2019G1</strain>
    </source>
</reference>
<evidence type="ECO:0000256" key="4">
    <source>
        <dbReference type="ARBA" id="ARBA00023242"/>
    </source>
</evidence>
<dbReference type="InterPro" id="IPR009057">
    <property type="entry name" value="Homeodomain-like_sf"/>
</dbReference>
<organism evidence="7 8">
    <name type="scientific">Hibiscus syriacus</name>
    <name type="common">Rose of Sharon</name>
    <dbReference type="NCBI Taxonomy" id="106335"/>
    <lineage>
        <taxon>Eukaryota</taxon>
        <taxon>Viridiplantae</taxon>
        <taxon>Streptophyta</taxon>
        <taxon>Embryophyta</taxon>
        <taxon>Tracheophyta</taxon>
        <taxon>Spermatophyta</taxon>
        <taxon>Magnoliopsida</taxon>
        <taxon>eudicotyledons</taxon>
        <taxon>Gunneridae</taxon>
        <taxon>Pentapetalae</taxon>
        <taxon>rosids</taxon>
        <taxon>malvids</taxon>
        <taxon>Malvales</taxon>
        <taxon>Malvaceae</taxon>
        <taxon>Malvoideae</taxon>
        <taxon>Hibiscus</taxon>
    </lineage>
</organism>
<feature type="compositionally biased region" description="Low complexity" evidence="5">
    <location>
        <begin position="66"/>
        <end position="76"/>
    </location>
</feature>
<feature type="compositionally biased region" description="Basic and acidic residues" evidence="5">
    <location>
        <begin position="1"/>
        <end position="17"/>
    </location>
</feature>
<feature type="region of interest" description="Disordered" evidence="5">
    <location>
        <begin position="1"/>
        <end position="81"/>
    </location>
</feature>
<evidence type="ECO:0000256" key="3">
    <source>
        <dbReference type="ARBA" id="ARBA00023163"/>
    </source>
</evidence>
<dbReference type="Gene3D" id="1.10.10.60">
    <property type="entry name" value="Homeodomain-like"/>
    <property type="match status" value="1"/>
</dbReference>